<reference evidence="2 4" key="3">
    <citation type="submission" date="2020-01" db="EMBL/GenBank/DDBJ databases">
        <title>Complete genome sequence of Collinsella aerofaciens JCM 10188(T).</title>
        <authorList>
            <person name="Tourlousse D.M."/>
            <person name="Sakamoto M."/>
            <person name="Miura T."/>
            <person name="Narita K."/>
            <person name="Ohashi A."/>
            <person name="Uchino Y."/>
            <person name="Yamazoe A."/>
            <person name="Kameyama K."/>
            <person name="Terauchi J."/>
            <person name="Ohkuma M."/>
            <person name="Kawasaki H."/>
            <person name="Sekiguchi Y."/>
        </authorList>
    </citation>
    <scope>NUCLEOTIDE SEQUENCE [LARGE SCALE GENOMIC DNA]</scope>
    <source>
        <strain evidence="2 4">JCM 10188</strain>
    </source>
</reference>
<organism evidence="1 3">
    <name type="scientific">Collinsella aerofaciens (strain ATCC 25986 / DSM 3979 / JCM 10188 / KCTC 3647 / NCTC 11838 / VPI 1003)</name>
    <dbReference type="NCBI Taxonomy" id="411903"/>
    <lineage>
        <taxon>Bacteria</taxon>
        <taxon>Bacillati</taxon>
        <taxon>Actinomycetota</taxon>
        <taxon>Coriobacteriia</taxon>
        <taxon>Coriobacteriales</taxon>
        <taxon>Coriobacteriaceae</taxon>
        <taxon>Collinsella</taxon>
    </lineage>
</organism>
<dbReference type="RefSeq" id="WP_006236017.1">
    <property type="nucleotide sequence ID" value="NZ_AAVN02000010.1"/>
</dbReference>
<evidence type="ECO:0008006" key="5">
    <source>
        <dbReference type="Google" id="ProtNLM"/>
    </source>
</evidence>
<dbReference type="EMBL" id="CP048433">
    <property type="protein sequence ID" value="QIA33293.1"/>
    <property type="molecule type" value="Genomic_DNA"/>
</dbReference>
<name>A4ECC1_COLAA</name>
<reference evidence="1 3" key="1">
    <citation type="submission" date="2007-01" db="EMBL/GenBank/DDBJ databases">
        <title>Draft genome sequence of Collinsella aerofaciens (ATCC 25986).</title>
        <authorList>
            <person name="Sudarsanam P."/>
            <person name="Ley R."/>
            <person name="Guruge J."/>
            <person name="Turnbaugh P.J."/>
            <person name="Mahowald M."/>
            <person name="Liep D."/>
            <person name="Gordon J."/>
        </authorList>
    </citation>
    <scope>NUCLEOTIDE SEQUENCE [LARGE SCALE GENOMIC DNA]</scope>
    <source>
        <strain evidence="1">ATCC 25986</strain>
        <strain evidence="3">ATCC 25986 / DSM 3979 / JCM 10188 / KCTC 3647 / NCTC 11838 / VPI 1003</strain>
    </source>
</reference>
<reference evidence="1 3" key="2">
    <citation type="submission" date="2007-04" db="EMBL/GenBank/DDBJ databases">
        <authorList>
            <person name="Fulton L."/>
            <person name="Clifton S."/>
            <person name="Fulton B."/>
            <person name="Xu J."/>
            <person name="Minx P."/>
            <person name="Mardis E.R."/>
            <person name="Wilson R.K."/>
        </authorList>
    </citation>
    <scope>NUCLEOTIDE SEQUENCE [LARGE SCALE GENOMIC DNA]</scope>
    <source>
        <strain evidence="1">ATCC 25986</strain>
        <strain evidence="3">ATCC 25986 / DSM 3979 / JCM 10188 / KCTC 3647 / NCTC 11838 / VPI 1003</strain>
    </source>
</reference>
<gene>
    <name evidence="1" type="ORF">COLAER_02100</name>
    <name evidence="2" type="ORF">GXM19_02825</name>
</gene>
<dbReference type="PANTHER" id="PTHR21525:SF9">
    <property type="entry name" value="CHANNEL_COLICIN DOMAIN-CONTAINING PROTEIN"/>
    <property type="match status" value="1"/>
</dbReference>
<evidence type="ECO:0000313" key="1">
    <source>
        <dbReference type="EMBL" id="EBA38821.1"/>
    </source>
</evidence>
<proteinExistence type="predicted"/>
<dbReference type="AlphaFoldDB" id="A4ECC1"/>
<evidence type="ECO:0000313" key="3">
    <source>
        <dbReference type="Proteomes" id="UP000002979"/>
    </source>
</evidence>
<sequence>MSIFDKGFDPLQEIQRATKTAGEAATRIAEGASGMAVAASAAVADAATMAGAAVAGATGGAKAALDEIEAERLDAEKAEYAPKVQEALRAIEATRAQELLGSFQESPLPLTEANAAKVKSAFPIPREQTVVWADAEFDLRPSGIAMTEKGVYIKADADAFAVPGKEKRRSRLFYFEWAHFEPGSFASDGESNLALTVDEACRGQFISRCQALRGLEDDRAAGIDSELATVGDTAVKAAAVAAAATINSNGEVFVEQRAAVNNPAGHGELAEEANSIIDRLQGHQAEILGRDNAKNGADRSVDGVLIQTKYYKTARGSLEACFDPSSHQYRYLTEDRTPMQLEVPKDQYQQVLRGFEKKISQGKVPGVSDPKDAEKIVRKGKLTYDQAVNLTKPGTIESVTYDAATGAVTCSCAFGLSFLATTFMAYRETKDITGAVQAGIAAGVQVFGLSFAQHMVVSQLSRAGLSNALMAPSQALVGKLGFKASATIVNGLRALTGKTAISGAAASKQLAKMLRGNAVSAAVTLAVFSVPETYRLFQGKASGAQYAQNMACLATSIAGGIAGAAAAGVAAAKVGAVAGTAVSPGVGTIVGLAGGMVGGTVGTAAAGVVGGILFEGDGASFGRYFNAMVSCMAVEYLLDGREMDELLAALDGVKPEEFKALMEETLSSQDQEAKVRAFLVPLFDEIVSRRERFALPTSSQISDALVEFEQTMCADNHSASTAMRTTSSIG</sequence>
<accession>A4ECC1</accession>
<evidence type="ECO:0000313" key="4">
    <source>
        <dbReference type="Proteomes" id="UP000464211"/>
    </source>
</evidence>
<dbReference type="PANTHER" id="PTHR21525">
    <property type="entry name" value="MOTILE SPERM PROTEIN"/>
    <property type="match status" value="1"/>
</dbReference>
<dbReference type="Proteomes" id="UP000464211">
    <property type="component" value="Chromosome"/>
</dbReference>
<dbReference type="GeneID" id="92849346"/>
<evidence type="ECO:0000313" key="2">
    <source>
        <dbReference type="EMBL" id="QIA33293.1"/>
    </source>
</evidence>
<protein>
    <recommendedName>
        <fullName evidence="5">Inner membrane protein yeeR</fullName>
    </recommendedName>
</protein>
<dbReference type="Proteomes" id="UP000002979">
    <property type="component" value="Unassembled WGS sequence"/>
</dbReference>
<dbReference type="EMBL" id="AAVN02000010">
    <property type="protein sequence ID" value="EBA38821.1"/>
    <property type="molecule type" value="Genomic_DNA"/>
</dbReference>